<dbReference type="Pfam" id="PF00903">
    <property type="entry name" value="Glyoxalase"/>
    <property type="match status" value="1"/>
</dbReference>
<dbReference type="KEGG" id="tim:GMBLW1_31450"/>
<dbReference type="Gene3D" id="3.10.180.10">
    <property type="entry name" value="2,3-Dihydroxybiphenyl 1,2-Dioxygenase, domain 1"/>
    <property type="match status" value="1"/>
</dbReference>
<dbReference type="InterPro" id="IPR004360">
    <property type="entry name" value="Glyas_Fos-R_dOase_dom"/>
</dbReference>
<dbReference type="RefSeq" id="WP_232055889.1">
    <property type="nucleotide sequence ID" value="NZ_LR593887.1"/>
</dbReference>
<evidence type="ECO:0000313" key="3">
    <source>
        <dbReference type="Proteomes" id="UP000464378"/>
    </source>
</evidence>
<evidence type="ECO:0000313" key="2">
    <source>
        <dbReference type="EMBL" id="VIP00815.1"/>
    </source>
</evidence>
<organism evidence="2">
    <name type="scientific">Tuwongella immobilis</name>
    <dbReference type="NCBI Taxonomy" id="692036"/>
    <lineage>
        <taxon>Bacteria</taxon>
        <taxon>Pseudomonadati</taxon>
        <taxon>Planctomycetota</taxon>
        <taxon>Planctomycetia</taxon>
        <taxon>Gemmatales</taxon>
        <taxon>Gemmataceae</taxon>
        <taxon>Tuwongella</taxon>
    </lineage>
</organism>
<protein>
    <recommendedName>
        <fullName evidence="1">VOC domain-containing protein</fullName>
    </recommendedName>
</protein>
<feature type="domain" description="VOC" evidence="1">
    <location>
        <begin position="4"/>
        <end position="130"/>
    </location>
</feature>
<dbReference type="PROSITE" id="PS51819">
    <property type="entry name" value="VOC"/>
    <property type="match status" value="1"/>
</dbReference>
<dbReference type="InterPro" id="IPR029068">
    <property type="entry name" value="Glyas_Bleomycin-R_OHBP_Dase"/>
</dbReference>
<dbReference type="AlphaFoldDB" id="A0A6C2YIB8"/>
<proteinExistence type="predicted"/>
<dbReference type="EMBL" id="LR593887">
    <property type="protein sequence ID" value="VTR97048.1"/>
    <property type="molecule type" value="Genomic_DNA"/>
</dbReference>
<dbReference type="InParanoid" id="A0A6C2YIB8"/>
<dbReference type="InterPro" id="IPR037523">
    <property type="entry name" value="VOC_core"/>
</dbReference>
<dbReference type="SUPFAM" id="SSF54593">
    <property type="entry name" value="Glyoxalase/Bleomycin resistance protein/Dihydroxybiphenyl dioxygenase"/>
    <property type="match status" value="1"/>
</dbReference>
<dbReference type="PANTHER" id="PTHR36437">
    <property type="entry name" value="GLYOXALASE/BLEOMYCIN RESISTANCE PROTEIN/DIOXYGENASE"/>
    <property type="match status" value="1"/>
</dbReference>
<dbReference type="PANTHER" id="PTHR36437:SF2">
    <property type="entry name" value="GLYOXALASE_BLEOMYCIN RESISTANCE PROTEIN_DIOXYGENASE"/>
    <property type="match status" value="1"/>
</dbReference>
<reference evidence="2" key="1">
    <citation type="submission" date="2019-04" db="EMBL/GenBank/DDBJ databases">
        <authorList>
            <consortium name="Science for Life Laboratories"/>
        </authorList>
    </citation>
    <scope>NUCLEOTIDE SEQUENCE</scope>
    <source>
        <strain evidence="2">MBLW1</strain>
    </source>
</reference>
<evidence type="ECO:0000259" key="1">
    <source>
        <dbReference type="PROSITE" id="PS51819"/>
    </source>
</evidence>
<sequence>MDNPVGVAMTFWVDDYDKAINFYCEKTQLFTLVANTSGPGLRNVVLEYNRPSAPFELVVHLATNAELSSLVGRQGGDRAIFVLPVDNCLDSYHRLQHSGVTFTGEPIQLPYGCQVTLIDPFGNKVCLSEMY</sequence>
<name>A0A6C2YIB8_9BACT</name>
<keyword evidence="3" id="KW-1185">Reference proteome</keyword>
<gene>
    <name evidence="2" type="ORF">GMBLW1_31450</name>
</gene>
<accession>A0A6C2YIB8</accession>
<dbReference type="EMBL" id="LR586016">
    <property type="protein sequence ID" value="VIP00815.1"/>
    <property type="molecule type" value="Genomic_DNA"/>
</dbReference>
<dbReference type="Proteomes" id="UP000464378">
    <property type="component" value="Chromosome"/>
</dbReference>